<dbReference type="Pfam" id="PF01777">
    <property type="entry name" value="Ribosomal_L27e"/>
    <property type="match status" value="1"/>
</dbReference>
<gene>
    <name evidence="8" type="ORF">AURANDRAFT_8341</name>
</gene>
<dbReference type="eggNOG" id="KOG3418">
    <property type="taxonomic scope" value="Eukaryota"/>
</dbReference>
<evidence type="ECO:0000313" key="9">
    <source>
        <dbReference type="Proteomes" id="UP000002729"/>
    </source>
</evidence>
<comment type="subcellular location">
    <subcellularLocation>
        <location evidence="1">Plastid</location>
        <location evidence="1">Chloroplast</location>
    </subcellularLocation>
</comment>
<keyword evidence="4" id="KW-0934">Plastid</keyword>
<dbReference type="GO" id="GO:0005840">
    <property type="term" value="C:ribosome"/>
    <property type="evidence" value="ECO:0007669"/>
    <property type="project" value="UniProtKB-KW"/>
</dbReference>
<evidence type="ECO:0000256" key="3">
    <source>
        <dbReference type="ARBA" id="ARBA00022528"/>
    </source>
</evidence>
<dbReference type="InterPro" id="IPR041991">
    <property type="entry name" value="Ribosomal_eL27_KOW"/>
</dbReference>
<name>F0XYH5_AURAN</name>
<dbReference type="InterPro" id="IPR001141">
    <property type="entry name" value="Ribosomal_eL27"/>
</dbReference>
<dbReference type="GO" id="GO:0009507">
    <property type="term" value="C:chloroplast"/>
    <property type="evidence" value="ECO:0007669"/>
    <property type="project" value="UniProtKB-SubCell"/>
</dbReference>
<keyword evidence="3" id="KW-0150">Chloroplast</keyword>
<evidence type="ECO:0000259" key="7">
    <source>
        <dbReference type="SMART" id="SM00739"/>
    </source>
</evidence>
<dbReference type="Gene3D" id="2.30.30.770">
    <property type="match status" value="1"/>
</dbReference>
<dbReference type="OMA" id="NQWFFTK"/>
<dbReference type="Proteomes" id="UP000002729">
    <property type="component" value="Unassembled WGS sequence"/>
</dbReference>
<evidence type="ECO:0000256" key="4">
    <source>
        <dbReference type="ARBA" id="ARBA00022640"/>
    </source>
</evidence>
<dbReference type="GeneID" id="20229218"/>
<organism evidence="9">
    <name type="scientific">Aureococcus anophagefferens</name>
    <name type="common">Harmful bloom alga</name>
    <dbReference type="NCBI Taxonomy" id="44056"/>
    <lineage>
        <taxon>Eukaryota</taxon>
        <taxon>Sar</taxon>
        <taxon>Stramenopiles</taxon>
        <taxon>Ochrophyta</taxon>
        <taxon>Pelagophyceae</taxon>
        <taxon>Pelagomonadales</taxon>
        <taxon>Pelagomonadaceae</taxon>
        <taxon>Aureococcus</taxon>
    </lineage>
</organism>
<dbReference type="CDD" id="cd06090">
    <property type="entry name" value="KOW_RPL27"/>
    <property type="match status" value="1"/>
</dbReference>
<dbReference type="InterPro" id="IPR038655">
    <property type="entry name" value="Ribosomal_eL27_sf"/>
</dbReference>
<evidence type="ECO:0000256" key="6">
    <source>
        <dbReference type="ARBA" id="ARBA00023274"/>
    </source>
</evidence>
<keyword evidence="9" id="KW-1185">Reference proteome</keyword>
<evidence type="ECO:0000256" key="1">
    <source>
        <dbReference type="ARBA" id="ARBA00004229"/>
    </source>
</evidence>
<dbReference type="SUPFAM" id="SSF50104">
    <property type="entry name" value="Translation proteins SH3-like domain"/>
    <property type="match status" value="1"/>
</dbReference>
<keyword evidence="5" id="KW-0689">Ribosomal protein</keyword>
<feature type="domain" description="KOW" evidence="7">
    <location>
        <begin position="3"/>
        <end position="30"/>
    </location>
</feature>
<feature type="non-terminal residue" evidence="8">
    <location>
        <position position="120"/>
    </location>
</feature>
<dbReference type="FunCoup" id="F0XYH5">
    <property type="interactions" value="417"/>
</dbReference>
<keyword evidence="6" id="KW-0687">Ribonucleoprotein</keyword>
<dbReference type="GO" id="GO:1990904">
    <property type="term" value="C:ribonucleoprotein complex"/>
    <property type="evidence" value="ECO:0007669"/>
    <property type="project" value="UniProtKB-KW"/>
</dbReference>
<dbReference type="RefSeq" id="XP_009032888.1">
    <property type="nucleotide sequence ID" value="XM_009034640.1"/>
</dbReference>
<evidence type="ECO:0000256" key="2">
    <source>
        <dbReference type="ARBA" id="ARBA00009124"/>
    </source>
</evidence>
<dbReference type="InParanoid" id="F0XYH5"/>
<comment type="similarity">
    <text evidence="2">Belongs to the eukaryotic ribosomal protein eL27 family.</text>
</comment>
<accession>F0XYH5</accession>
<dbReference type="Pfam" id="PF00467">
    <property type="entry name" value="KOW"/>
    <property type="match status" value="1"/>
</dbReference>
<proteinExistence type="inferred from homology"/>
<dbReference type="GO" id="GO:0006412">
    <property type="term" value="P:translation"/>
    <property type="evidence" value="ECO:0007669"/>
    <property type="project" value="InterPro"/>
</dbReference>
<dbReference type="SMART" id="SM00739">
    <property type="entry name" value="KOW"/>
    <property type="match status" value="1"/>
</dbReference>
<evidence type="ECO:0000313" key="8">
    <source>
        <dbReference type="EMBL" id="EGB12120.1"/>
    </source>
</evidence>
<dbReference type="GO" id="GO:0003735">
    <property type="term" value="F:structural constituent of ribosome"/>
    <property type="evidence" value="ECO:0007669"/>
    <property type="project" value="InterPro"/>
</dbReference>
<reference evidence="8 9" key="1">
    <citation type="journal article" date="2011" name="Proc. Natl. Acad. Sci. U.S.A.">
        <title>Niche of harmful alga Aureococcus anophagefferens revealed through ecogenomics.</title>
        <authorList>
            <person name="Gobler C.J."/>
            <person name="Berry D.L."/>
            <person name="Dyhrman S.T."/>
            <person name="Wilhelm S.W."/>
            <person name="Salamov A."/>
            <person name="Lobanov A.V."/>
            <person name="Zhang Y."/>
            <person name="Collier J.L."/>
            <person name="Wurch L.L."/>
            <person name="Kustka A.B."/>
            <person name="Dill B.D."/>
            <person name="Shah M."/>
            <person name="VerBerkmoes N.C."/>
            <person name="Kuo A."/>
            <person name="Terry A."/>
            <person name="Pangilinan J."/>
            <person name="Lindquist E.A."/>
            <person name="Lucas S."/>
            <person name="Paulsen I.T."/>
            <person name="Hattenrath-Lehmann T.K."/>
            <person name="Talmage S.C."/>
            <person name="Walker E.A."/>
            <person name="Koch F."/>
            <person name="Burson A.M."/>
            <person name="Marcoval M.A."/>
            <person name="Tang Y.Z."/>
            <person name="Lecleir G.R."/>
            <person name="Coyne K.J."/>
            <person name="Berg G.M."/>
            <person name="Bertrand E.M."/>
            <person name="Saito M.A."/>
            <person name="Gladyshev V.N."/>
            <person name="Grigoriev I.V."/>
        </authorList>
    </citation>
    <scope>NUCLEOTIDE SEQUENCE [LARGE SCALE GENOMIC DNA]</scope>
    <source>
        <strain evidence="9">CCMP 1984</strain>
    </source>
</reference>
<dbReference type="OrthoDB" id="2365484at2759"/>
<dbReference type="KEGG" id="aaf:AURANDRAFT_8341"/>
<protein>
    <recommendedName>
        <fullName evidence="7">KOW domain-containing protein</fullName>
    </recommendedName>
</protein>
<dbReference type="AlphaFoldDB" id="F0XYH5"/>
<dbReference type="PANTHER" id="PTHR10497">
    <property type="entry name" value="60S RIBOSOMAL PROTEIN L27"/>
    <property type="match status" value="1"/>
</dbReference>
<sequence>MGVIKSGKVVIVLQGRFAGHKAIVVKAYDEGTPDKKFAHAVVAGIDRYPRKVTRSMSKDKIVKRTKMKPFLKAINYTHLMPTRYVVDLDLKKIVEENGLKEGRSEARKAIKKVFEERYHN</sequence>
<evidence type="ECO:0000256" key="5">
    <source>
        <dbReference type="ARBA" id="ARBA00022980"/>
    </source>
</evidence>
<dbReference type="InterPro" id="IPR005824">
    <property type="entry name" value="KOW"/>
</dbReference>
<dbReference type="EMBL" id="GL833121">
    <property type="protein sequence ID" value="EGB12120.1"/>
    <property type="molecule type" value="Genomic_DNA"/>
</dbReference>
<dbReference type="InterPro" id="IPR008991">
    <property type="entry name" value="Translation_prot_SH3-like_sf"/>
</dbReference>